<dbReference type="OrthoDB" id="826725at2"/>
<gene>
    <name evidence="2" type="ORF">LV85_01852</name>
</gene>
<dbReference type="RefSeq" id="WP_111318582.1">
    <property type="nucleotide sequence ID" value="NZ_QKZT01000007.1"/>
</dbReference>
<proteinExistence type="predicted"/>
<dbReference type="AlphaFoldDB" id="A0A2W7R2S5"/>
<dbReference type="EMBL" id="QKZT01000007">
    <property type="protein sequence ID" value="PZX52550.1"/>
    <property type="molecule type" value="Genomic_DNA"/>
</dbReference>
<dbReference type="Proteomes" id="UP000248882">
    <property type="component" value="Unassembled WGS sequence"/>
</dbReference>
<evidence type="ECO:0000313" key="3">
    <source>
        <dbReference type="Proteomes" id="UP000248882"/>
    </source>
</evidence>
<sequence length="71" mass="7782">MKNKMKVFGLTLGMMAMSFAFFVGNPSSAHAEEEKFDWICCLADSSGCTDALGGHWEYDEKRVGAATCTIH</sequence>
<keyword evidence="3" id="KW-1185">Reference proteome</keyword>
<organism evidence="2 3">
    <name type="scientific">Algoriphagus chordae</name>
    <dbReference type="NCBI Taxonomy" id="237019"/>
    <lineage>
        <taxon>Bacteria</taxon>
        <taxon>Pseudomonadati</taxon>
        <taxon>Bacteroidota</taxon>
        <taxon>Cytophagia</taxon>
        <taxon>Cytophagales</taxon>
        <taxon>Cyclobacteriaceae</taxon>
        <taxon>Algoriphagus</taxon>
    </lineage>
</organism>
<evidence type="ECO:0000313" key="2">
    <source>
        <dbReference type="EMBL" id="PZX52550.1"/>
    </source>
</evidence>
<accession>A0A2W7R2S5</accession>
<feature type="signal peptide" evidence="1">
    <location>
        <begin position="1"/>
        <end position="31"/>
    </location>
</feature>
<evidence type="ECO:0000256" key="1">
    <source>
        <dbReference type="SAM" id="SignalP"/>
    </source>
</evidence>
<keyword evidence="1" id="KW-0732">Signal</keyword>
<name>A0A2W7R2S5_9BACT</name>
<feature type="chain" id="PRO_5015855253" evidence="1">
    <location>
        <begin position="32"/>
        <end position="71"/>
    </location>
</feature>
<comment type="caution">
    <text evidence="2">The sequence shown here is derived from an EMBL/GenBank/DDBJ whole genome shotgun (WGS) entry which is preliminary data.</text>
</comment>
<reference evidence="2 3" key="1">
    <citation type="submission" date="2018-06" db="EMBL/GenBank/DDBJ databases">
        <title>Genomic Encyclopedia of Archaeal and Bacterial Type Strains, Phase II (KMG-II): from individual species to whole genera.</title>
        <authorList>
            <person name="Goeker M."/>
        </authorList>
    </citation>
    <scope>NUCLEOTIDE SEQUENCE [LARGE SCALE GENOMIC DNA]</scope>
    <source>
        <strain evidence="2 3">DSM 19830</strain>
    </source>
</reference>
<protein>
    <submittedName>
        <fullName evidence="2">Uncharacterized protein</fullName>
    </submittedName>
</protein>